<organism evidence="3 4">
    <name type="scientific">Acrocarpospora macrocephala</name>
    <dbReference type="NCBI Taxonomy" id="150177"/>
    <lineage>
        <taxon>Bacteria</taxon>
        <taxon>Bacillati</taxon>
        <taxon>Actinomycetota</taxon>
        <taxon>Actinomycetes</taxon>
        <taxon>Streptosporangiales</taxon>
        <taxon>Streptosporangiaceae</taxon>
        <taxon>Acrocarpospora</taxon>
    </lineage>
</organism>
<dbReference type="InterPro" id="IPR015878">
    <property type="entry name" value="Ado_hCys_hydrolase_NAD-bd"/>
</dbReference>
<dbReference type="SMART" id="SM00996">
    <property type="entry name" value="AdoHcyase"/>
    <property type="match status" value="1"/>
</dbReference>
<dbReference type="PANTHER" id="PTHR23420:SF0">
    <property type="entry name" value="ADENOSYLHOMOCYSTEINASE"/>
    <property type="match status" value="1"/>
</dbReference>
<dbReference type="Pfam" id="PF00670">
    <property type="entry name" value="AdoHcyase_NAD"/>
    <property type="match status" value="1"/>
</dbReference>
<evidence type="ECO:0000256" key="1">
    <source>
        <dbReference type="ARBA" id="ARBA00007122"/>
    </source>
</evidence>
<evidence type="ECO:0000313" key="4">
    <source>
        <dbReference type="Proteomes" id="UP000331127"/>
    </source>
</evidence>
<comment type="caution">
    <text evidence="3">The sequence shown here is derived from an EMBL/GenBank/DDBJ whole genome shotgun (WGS) entry which is preliminary data.</text>
</comment>
<protein>
    <submittedName>
        <fullName evidence="3">Adenosylhomocysteinase</fullName>
    </submittedName>
</protein>
<dbReference type="Gene3D" id="3.40.50.720">
    <property type="entry name" value="NAD(P)-binding Rossmann-like Domain"/>
    <property type="match status" value="1"/>
</dbReference>
<reference evidence="3 4" key="1">
    <citation type="submission" date="2019-10" db="EMBL/GenBank/DDBJ databases">
        <title>Whole genome shotgun sequence of Acrocarpospora macrocephala NBRC 16266.</title>
        <authorList>
            <person name="Ichikawa N."/>
            <person name="Kimura A."/>
            <person name="Kitahashi Y."/>
            <person name="Komaki H."/>
            <person name="Oguchi A."/>
        </authorList>
    </citation>
    <scope>NUCLEOTIDE SEQUENCE [LARGE SCALE GENOMIC DNA]</scope>
    <source>
        <strain evidence="3 4">NBRC 16266</strain>
    </source>
</reference>
<dbReference type="GO" id="GO:0033353">
    <property type="term" value="P:S-adenosylmethionine cycle"/>
    <property type="evidence" value="ECO:0007669"/>
    <property type="project" value="TreeGrafter"/>
</dbReference>
<sequence length="410" mass="42979">MASTQHQTATPAELTHSDMDCRSLRTGEADGFFADLMTGFAPSDVASMVVTHVLPGQMDFLAALNRIAAVAAVLPKPKSADHATLEEVASRYQCDVLSRGRFADPGWLATYLVDRAAGRRLVLADIGGYYAPALAAVCSAMPGTIAGVVEDTENGLRRYLALGALPCPVYSVARSPLKEPEDRLVGEAIVFSIESLLRKLGQVLAGRRACVLGFGKIGAGVAAALHARHAQVSVVETDPVRHAHAISIGYGSAPLPCALAAADLVVSATGSRAIGVEHLGMLREGAVLAGATSADDEFDLTDLHSPATGFTHEALVDGAVRYRQDGRSFVLLGNGNAVNFLHTSALGPAIHLIKAEIVAAMARLAAEPHEPGLYEVPGDTRTRIAAAWVEAFRPHIARAVGVAAEWAAHR</sequence>
<accession>A0A5M3WW30</accession>
<dbReference type="AlphaFoldDB" id="A0A5M3WW30"/>
<keyword evidence="4" id="KW-1185">Reference proteome</keyword>
<dbReference type="InterPro" id="IPR000043">
    <property type="entry name" value="Adenosylhomocysteinase-like"/>
</dbReference>
<evidence type="ECO:0000313" key="3">
    <source>
        <dbReference type="EMBL" id="GES12442.1"/>
    </source>
</evidence>
<dbReference type="GO" id="GO:0005829">
    <property type="term" value="C:cytosol"/>
    <property type="evidence" value="ECO:0007669"/>
    <property type="project" value="TreeGrafter"/>
</dbReference>
<evidence type="ECO:0000259" key="2">
    <source>
        <dbReference type="SMART" id="SM00997"/>
    </source>
</evidence>
<dbReference type="PANTHER" id="PTHR23420">
    <property type="entry name" value="ADENOSYLHOMOCYSTEINASE"/>
    <property type="match status" value="1"/>
</dbReference>
<dbReference type="Proteomes" id="UP000331127">
    <property type="component" value="Unassembled WGS sequence"/>
</dbReference>
<feature type="domain" description="S-adenosyl-L-homocysteine hydrolase NAD binding" evidence="2">
    <location>
        <begin position="189"/>
        <end position="345"/>
    </location>
</feature>
<dbReference type="EMBL" id="BLAE01000036">
    <property type="protein sequence ID" value="GES12442.1"/>
    <property type="molecule type" value="Genomic_DNA"/>
</dbReference>
<dbReference type="SMART" id="SM00997">
    <property type="entry name" value="AdoHcyase_NAD"/>
    <property type="match status" value="1"/>
</dbReference>
<dbReference type="GO" id="GO:0004013">
    <property type="term" value="F:adenosylhomocysteinase activity"/>
    <property type="evidence" value="ECO:0007669"/>
    <property type="project" value="TreeGrafter"/>
</dbReference>
<name>A0A5M3WW30_9ACTN</name>
<proteinExistence type="inferred from homology"/>
<comment type="similarity">
    <text evidence="1">Belongs to the adenosylhomocysteinase family.</text>
</comment>
<dbReference type="InterPro" id="IPR036291">
    <property type="entry name" value="NAD(P)-bd_dom_sf"/>
</dbReference>
<gene>
    <name evidence="3" type="ORF">Amac_060390</name>
</gene>
<dbReference type="SUPFAM" id="SSF51735">
    <property type="entry name" value="NAD(P)-binding Rossmann-fold domains"/>
    <property type="match status" value="1"/>
</dbReference>